<dbReference type="SUPFAM" id="SSF55785">
    <property type="entry name" value="PYP-like sensor domain (PAS domain)"/>
    <property type="match status" value="2"/>
</dbReference>
<dbReference type="CDD" id="cd00130">
    <property type="entry name" value="PAS"/>
    <property type="match status" value="2"/>
</dbReference>
<comment type="cofactor">
    <cofactor evidence="1">
        <name>Mg(2+)</name>
        <dbReference type="ChEBI" id="CHEBI:18420"/>
    </cofactor>
</comment>
<reference evidence="4 5" key="1">
    <citation type="submission" date="2017-09" db="EMBL/GenBank/DDBJ databases">
        <title>The draft genome sequences of Marinobacter guineae M3B.</title>
        <authorList>
            <person name="Cao J."/>
        </authorList>
    </citation>
    <scope>NUCLEOTIDE SEQUENCE [LARGE SCALE GENOMIC DNA]</scope>
    <source>
        <strain evidence="4 5">M3B</strain>
    </source>
</reference>
<dbReference type="Pfam" id="PF00990">
    <property type="entry name" value="GGDEF"/>
    <property type="match status" value="1"/>
</dbReference>
<dbReference type="PANTHER" id="PTHR44757:SF4">
    <property type="entry name" value="DIGUANYLATE CYCLASE DGCE-RELATED"/>
    <property type="match status" value="1"/>
</dbReference>
<dbReference type="InterPro" id="IPR029787">
    <property type="entry name" value="Nucleotide_cyclase"/>
</dbReference>
<dbReference type="SMART" id="SM00267">
    <property type="entry name" value="GGDEF"/>
    <property type="match status" value="1"/>
</dbReference>
<dbReference type="PROSITE" id="PS50887">
    <property type="entry name" value="GGDEF"/>
    <property type="match status" value="1"/>
</dbReference>
<dbReference type="InterPro" id="IPR052155">
    <property type="entry name" value="Biofilm_reg_signaling"/>
</dbReference>
<dbReference type="OrthoDB" id="766410at2"/>
<keyword evidence="5" id="KW-1185">Reference proteome</keyword>
<protein>
    <recommendedName>
        <fullName evidence="6">Sensor domain-containing diguanylate cyclase</fullName>
    </recommendedName>
</protein>
<evidence type="ECO:0000313" key="5">
    <source>
        <dbReference type="Proteomes" id="UP000229044"/>
    </source>
</evidence>
<dbReference type="InterPro" id="IPR043128">
    <property type="entry name" value="Rev_trsase/Diguanyl_cyclase"/>
</dbReference>
<evidence type="ECO:0008006" key="6">
    <source>
        <dbReference type="Google" id="ProtNLM"/>
    </source>
</evidence>
<evidence type="ECO:0000259" key="2">
    <source>
        <dbReference type="PROSITE" id="PS50112"/>
    </source>
</evidence>
<feature type="domain" description="PAS" evidence="2">
    <location>
        <begin position="60"/>
        <end position="121"/>
    </location>
</feature>
<dbReference type="EMBL" id="NTFI01000003">
    <property type="protein sequence ID" value="PHQ24963.1"/>
    <property type="molecule type" value="Genomic_DNA"/>
</dbReference>
<dbReference type="InterPro" id="IPR035965">
    <property type="entry name" value="PAS-like_dom_sf"/>
</dbReference>
<comment type="caution">
    <text evidence="4">The sequence shown here is derived from an EMBL/GenBank/DDBJ whole genome shotgun (WGS) entry which is preliminary data.</text>
</comment>
<accession>A0A2G1VDW7</accession>
<dbReference type="InterPro" id="IPR000160">
    <property type="entry name" value="GGDEF_dom"/>
</dbReference>
<organism evidence="4 5">
    <name type="scientific">Marinobacter guineae</name>
    <dbReference type="NCBI Taxonomy" id="432303"/>
    <lineage>
        <taxon>Bacteria</taxon>
        <taxon>Pseudomonadati</taxon>
        <taxon>Pseudomonadota</taxon>
        <taxon>Gammaproteobacteria</taxon>
        <taxon>Pseudomonadales</taxon>
        <taxon>Marinobacteraceae</taxon>
        <taxon>Marinobacter</taxon>
    </lineage>
</organism>
<evidence type="ECO:0000256" key="1">
    <source>
        <dbReference type="ARBA" id="ARBA00001946"/>
    </source>
</evidence>
<dbReference type="PANTHER" id="PTHR44757">
    <property type="entry name" value="DIGUANYLATE CYCLASE DGCP"/>
    <property type="match status" value="1"/>
</dbReference>
<dbReference type="Proteomes" id="UP000229044">
    <property type="component" value="Unassembled WGS sequence"/>
</dbReference>
<dbReference type="NCBIfam" id="TIGR00254">
    <property type="entry name" value="GGDEF"/>
    <property type="match status" value="1"/>
</dbReference>
<gene>
    <name evidence="4" type="ORF">CLH62_11425</name>
</gene>
<dbReference type="SMART" id="SM00091">
    <property type="entry name" value="PAS"/>
    <property type="match status" value="2"/>
</dbReference>
<dbReference type="InterPro" id="IPR000014">
    <property type="entry name" value="PAS"/>
</dbReference>
<dbReference type="InterPro" id="IPR013767">
    <property type="entry name" value="PAS_fold"/>
</dbReference>
<dbReference type="NCBIfam" id="TIGR00229">
    <property type="entry name" value="sensory_box"/>
    <property type="match status" value="2"/>
</dbReference>
<feature type="domain" description="PAS" evidence="2">
    <location>
        <begin position="183"/>
        <end position="256"/>
    </location>
</feature>
<dbReference type="CDD" id="cd01949">
    <property type="entry name" value="GGDEF"/>
    <property type="match status" value="1"/>
</dbReference>
<dbReference type="Gene3D" id="3.30.450.20">
    <property type="entry name" value="PAS domain"/>
    <property type="match status" value="2"/>
</dbReference>
<feature type="domain" description="GGDEF" evidence="3">
    <location>
        <begin position="345"/>
        <end position="476"/>
    </location>
</feature>
<name>A0A2G1VDW7_9GAMM</name>
<dbReference type="GO" id="GO:0003824">
    <property type="term" value="F:catalytic activity"/>
    <property type="evidence" value="ECO:0007669"/>
    <property type="project" value="UniProtKB-ARBA"/>
</dbReference>
<proteinExistence type="predicted"/>
<dbReference type="PROSITE" id="PS50112">
    <property type="entry name" value="PAS"/>
    <property type="match status" value="2"/>
</dbReference>
<dbReference type="Pfam" id="PF00989">
    <property type="entry name" value="PAS"/>
    <property type="match status" value="2"/>
</dbReference>
<dbReference type="FunFam" id="3.30.70.270:FF:000001">
    <property type="entry name" value="Diguanylate cyclase domain protein"/>
    <property type="match status" value="1"/>
</dbReference>
<dbReference type="Gene3D" id="3.30.70.270">
    <property type="match status" value="1"/>
</dbReference>
<sequence length="488" mass="53803">MALSDQLPVTTLPWVVSRTVVSRSSLRTRNNGMLRYRDYFPLAADTQANAGLGRSIPLSDALPLGILVTDQDGKCLYSNIAYQKLCGWTGDELIGSHWSAVIHPQDHERTVRHWDAAVLGHKSFVCEARLKSASGKVIWTRRNAALLTDDMPGEGYVHTIEDISTYKAHEKARRKAEEQLFEEKERARVTLDSIGDAVLCTDIDGQVSYMNVVAETLTGFSRLEAIGRPLSEVFHVVDATSHEPTTDLARRAIQTDSIVALEANALLVARDGTELAIEDSAAPIHNRFGVVVGAVIVFHDARFSRETTDRMEHLAQHDELTGLHNRNAFYERFDQSLALARRHGKQMALLFIDLDNFKSINDVLGHNSGDIILSVLAGKLKSCVRAADTVCRYGGDEFVVLLGEIAQPDHAHAVADKIREAAALPMIIGGHEVMLQLSIGVSVYPENGETADELLKKADMAMYRVKILNRRPVAEDLVSAPGSLQRQT</sequence>
<dbReference type="GO" id="GO:0006355">
    <property type="term" value="P:regulation of DNA-templated transcription"/>
    <property type="evidence" value="ECO:0007669"/>
    <property type="project" value="InterPro"/>
</dbReference>
<dbReference type="AlphaFoldDB" id="A0A2G1VDW7"/>
<evidence type="ECO:0000259" key="3">
    <source>
        <dbReference type="PROSITE" id="PS50887"/>
    </source>
</evidence>
<evidence type="ECO:0000313" key="4">
    <source>
        <dbReference type="EMBL" id="PHQ24963.1"/>
    </source>
</evidence>
<dbReference type="SUPFAM" id="SSF55073">
    <property type="entry name" value="Nucleotide cyclase"/>
    <property type="match status" value="1"/>
</dbReference>